<comment type="caution">
    <text evidence="6">The sequence shown here is derived from an EMBL/GenBank/DDBJ whole genome shotgun (WGS) entry which is preliminary data.</text>
</comment>
<gene>
    <name evidence="6" type="ORF">H2O64_10135</name>
</gene>
<dbReference type="Gene3D" id="3.40.50.200">
    <property type="entry name" value="Peptidase S8/S53 domain"/>
    <property type="match status" value="1"/>
</dbReference>
<dbReference type="Pfam" id="PF00082">
    <property type="entry name" value="Peptidase_S8"/>
    <property type="match status" value="1"/>
</dbReference>
<feature type="active site" description="Charge relay system" evidence="4">
    <location>
        <position position="326"/>
    </location>
</feature>
<dbReference type="PROSITE" id="PS00138">
    <property type="entry name" value="SUBTILASE_SER"/>
    <property type="match status" value="1"/>
</dbReference>
<dbReference type="PROSITE" id="PS51892">
    <property type="entry name" value="SUBTILASE"/>
    <property type="match status" value="1"/>
</dbReference>
<protein>
    <submittedName>
        <fullName evidence="6">S8 family serine peptidase</fullName>
    </submittedName>
</protein>
<comment type="similarity">
    <text evidence="4">Belongs to the peptidase S8 family.</text>
</comment>
<dbReference type="InterPro" id="IPR036852">
    <property type="entry name" value="Peptidase_S8/S53_dom_sf"/>
</dbReference>
<accession>A0ABR7Q9J9</accession>
<name>A0ABR7Q9J9_9FLAO</name>
<keyword evidence="1 4" id="KW-0645">Protease</keyword>
<organism evidence="6 7">
    <name type="scientific">Kordia aestuariivivens</name>
    <dbReference type="NCBI Taxonomy" id="2759037"/>
    <lineage>
        <taxon>Bacteria</taxon>
        <taxon>Pseudomonadati</taxon>
        <taxon>Bacteroidota</taxon>
        <taxon>Flavobacteriia</taxon>
        <taxon>Flavobacteriales</taxon>
        <taxon>Flavobacteriaceae</taxon>
        <taxon>Kordia</taxon>
    </lineage>
</organism>
<reference evidence="6 7" key="1">
    <citation type="submission" date="2020-07" db="EMBL/GenBank/DDBJ databases">
        <title>Description of Kordia aestuariivivens sp. nov., isolated from a tidal flat.</title>
        <authorList>
            <person name="Park S."/>
            <person name="Yoon J.-H."/>
        </authorList>
    </citation>
    <scope>NUCLEOTIDE SEQUENCE [LARGE SCALE GENOMIC DNA]</scope>
    <source>
        <strain evidence="6 7">YSTF-M3</strain>
    </source>
</reference>
<dbReference type="PANTHER" id="PTHR42884">
    <property type="entry name" value="PROPROTEIN CONVERTASE SUBTILISIN/KEXIN-RELATED"/>
    <property type="match status" value="1"/>
</dbReference>
<evidence type="ECO:0000256" key="2">
    <source>
        <dbReference type="ARBA" id="ARBA00022801"/>
    </source>
</evidence>
<feature type="active site" description="Charge relay system" evidence="4">
    <location>
        <position position="559"/>
    </location>
</feature>
<dbReference type="Proteomes" id="UP000619238">
    <property type="component" value="Unassembled WGS sequence"/>
</dbReference>
<evidence type="ECO:0000256" key="4">
    <source>
        <dbReference type="PROSITE-ProRule" id="PRU01240"/>
    </source>
</evidence>
<dbReference type="EMBL" id="JACGWS010000005">
    <property type="protein sequence ID" value="MBC8755031.1"/>
    <property type="molecule type" value="Genomic_DNA"/>
</dbReference>
<evidence type="ECO:0000313" key="7">
    <source>
        <dbReference type="Proteomes" id="UP000619238"/>
    </source>
</evidence>
<evidence type="ECO:0000256" key="3">
    <source>
        <dbReference type="ARBA" id="ARBA00022825"/>
    </source>
</evidence>
<keyword evidence="3 4" id="KW-0720">Serine protease</keyword>
<keyword evidence="7" id="KW-1185">Reference proteome</keyword>
<dbReference type="PRINTS" id="PR00723">
    <property type="entry name" value="SUBTILISIN"/>
</dbReference>
<dbReference type="SUPFAM" id="SSF52743">
    <property type="entry name" value="Subtilisin-like"/>
    <property type="match status" value="1"/>
</dbReference>
<proteinExistence type="inferred from homology"/>
<feature type="domain" description="Peptidase S8/S53" evidence="5">
    <location>
        <begin position="318"/>
        <end position="598"/>
    </location>
</feature>
<sequence>MKSKKIKNTPERISVVISLHNPGGTLYEKDALVRLGRIKLKRVKGKNLYSGKVQKGSYKLSVTTEDMIAPSRVLEVTKNEITPIYLGKKGWPSYRMGKNRVPFQPEENIIGLVFETQPPSERESKKLMEKVCKQFKMKPHKLKNEKGTNIAGDGAMWIFKLRNAKDLDKVRANVSKLMERDVRVGIPVDMGTDQIKLIDHRFVVRFKNHLKPKDIDGLVEETSGRILRKFIQAGNTYLIEFLKGDWKNHLQLMESWYKEDIVVYAEPDVMAEITDDVFPADPPDDTLYGTQANLTLQNADQAWQFLNGINPNITLGSTNVTVCSLDRGIDTDHPDIGGNLTDGNPQLSQCYDFSGMQPCTVAGYAPDTSHGMGVYGIIAALTDNNSAVAGIAPNTHQIGLERPLSLGTANYADVLLWAAGFTTGNTTVGWPAEPIANGADIISCSHGSNGLALSGLMDDTFEYLSTYGRGGLGTLVVYSAGNGTLIGGVTVPQLITGFRTFAAHPRTLAISNSNQPNGLGIEVLSGTSNFGPEIDICAQGTGAPSLNDVGGTQTFGGTSASAPTVAAAAALMLSAEPQLTWINLRDILRNTAVVIDGANVNPVGQWIAGFSQWYGFGRLDILAAVQGANDFDTGAVNLVIRDNLSDDGTIVPTGGTFWRSPDIWIRNANPAVEGLPDPAYGVNPPNQNAISGTDNWVRVRVKNVGTTASSNFYVRLYLTHFAGSQFVYPTDFIPSGNPGDPIPNPLVQGTYLIGEAFVTTQANGSEVIYDFQWPAAMVPPETVGGTSWHPCLLAEVSPHTGPTPSGNLVIDNSNLGQRNITIDYSDDSTDDTYEATGVVGNAEDKSTMKRLVLHKGRLPKKSPIWIRFLDERVEKTALELLRKNPSYREYDLKLMEEQNKCKKANALVKSKNGRTYFYTTESRLIVNVPMINGRLTPVVIGTEYSGKPDKDGIELVLIEENMSSIQLGGFALRIEAERPK</sequence>
<dbReference type="InterPro" id="IPR000209">
    <property type="entry name" value="Peptidase_S8/S53_dom"/>
</dbReference>
<dbReference type="InterPro" id="IPR023828">
    <property type="entry name" value="Peptidase_S8_Ser-AS"/>
</dbReference>
<feature type="active site" description="Charge relay system" evidence="4">
    <location>
        <position position="370"/>
    </location>
</feature>
<dbReference type="PANTHER" id="PTHR42884:SF14">
    <property type="entry name" value="NEUROENDOCRINE CONVERTASE 1"/>
    <property type="match status" value="1"/>
</dbReference>
<keyword evidence="2 4" id="KW-0378">Hydrolase</keyword>
<evidence type="ECO:0000259" key="5">
    <source>
        <dbReference type="Pfam" id="PF00082"/>
    </source>
</evidence>
<evidence type="ECO:0000256" key="1">
    <source>
        <dbReference type="ARBA" id="ARBA00022670"/>
    </source>
</evidence>
<dbReference type="InterPro" id="IPR015500">
    <property type="entry name" value="Peptidase_S8_subtilisin-rel"/>
</dbReference>
<evidence type="ECO:0000313" key="6">
    <source>
        <dbReference type="EMBL" id="MBC8755031.1"/>
    </source>
</evidence>
<dbReference type="RefSeq" id="WP_187562078.1">
    <property type="nucleotide sequence ID" value="NZ_JACGWS010000005.1"/>
</dbReference>